<sequence>MKICQLVNKKDIYARQEAIGEISFCLQVAHSYYIKVPAWSVAIIHAEASQASGIEETRAVEVGSRPSTAAWIMKARRIFWKDQIGCYPTFPSSPRVLEPLLFTTGVLPQNCAIYHSCNPRLSY</sequence>
<name>A0AA88THT0_9TELE</name>
<dbReference type="AlphaFoldDB" id="A0AA88THT0"/>
<comment type="caution">
    <text evidence="1">The sequence shown here is derived from an EMBL/GenBank/DDBJ whole genome shotgun (WGS) entry which is preliminary data.</text>
</comment>
<gene>
    <name evidence="1" type="ORF">Q8A67_019278</name>
</gene>
<keyword evidence="2" id="KW-1185">Reference proteome</keyword>
<evidence type="ECO:0000313" key="1">
    <source>
        <dbReference type="EMBL" id="KAK2878487.1"/>
    </source>
</evidence>
<dbReference type="EMBL" id="JAUYZG010000019">
    <property type="protein sequence ID" value="KAK2878487.1"/>
    <property type="molecule type" value="Genomic_DNA"/>
</dbReference>
<dbReference type="Proteomes" id="UP001187343">
    <property type="component" value="Unassembled WGS sequence"/>
</dbReference>
<proteinExistence type="predicted"/>
<protein>
    <submittedName>
        <fullName evidence="1">Uncharacterized protein</fullName>
    </submittedName>
</protein>
<reference evidence="1" key="1">
    <citation type="submission" date="2023-08" db="EMBL/GenBank/DDBJ databases">
        <title>Chromosome-level Genome Assembly of mud carp (Cirrhinus molitorella).</title>
        <authorList>
            <person name="Liu H."/>
        </authorList>
    </citation>
    <scope>NUCLEOTIDE SEQUENCE</scope>
    <source>
        <strain evidence="1">Prfri</strain>
        <tissue evidence="1">Muscle</tissue>
    </source>
</reference>
<evidence type="ECO:0000313" key="2">
    <source>
        <dbReference type="Proteomes" id="UP001187343"/>
    </source>
</evidence>
<organism evidence="1 2">
    <name type="scientific">Cirrhinus molitorella</name>
    <name type="common">mud carp</name>
    <dbReference type="NCBI Taxonomy" id="172907"/>
    <lineage>
        <taxon>Eukaryota</taxon>
        <taxon>Metazoa</taxon>
        <taxon>Chordata</taxon>
        <taxon>Craniata</taxon>
        <taxon>Vertebrata</taxon>
        <taxon>Euteleostomi</taxon>
        <taxon>Actinopterygii</taxon>
        <taxon>Neopterygii</taxon>
        <taxon>Teleostei</taxon>
        <taxon>Ostariophysi</taxon>
        <taxon>Cypriniformes</taxon>
        <taxon>Cyprinidae</taxon>
        <taxon>Labeoninae</taxon>
        <taxon>Labeonini</taxon>
        <taxon>Cirrhinus</taxon>
    </lineage>
</organism>
<accession>A0AA88THT0</accession>